<evidence type="ECO:0008006" key="3">
    <source>
        <dbReference type="Google" id="ProtNLM"/>
    </source>
</evidence>
<dbReference type="EMBL" id="JAVDWR010000006">
    <property type="protein sequence ID" value="MDR7121184.1"/>
    <property type="molecule type" value="Genomic_DNA"/>
</dbReference>
<evidence type="ECO:0000313" key="1">
    <source>
        <dbReference type="EMBL" id="MDR7121184.1"/>
    </source>
</evidence>
<dbReference type="RefSeq" id="WP_310277875.1">
    <property type="nucleotide sequence ID" value="NZ_JAVDWR010000006.1"/>
</dbReference>
<organism evidence="1 2">
    <name type="scientific">Rheinheimera soli</name>
    <dbReference type="NCBI Taxonomy" id="443616"/>
    <lineage>
        <taxon>Bacteria</taxon>
        <taxon>Pseudomonadati</taxon>
        <taxon>Pseudomonadota</taxon>
        <taxon>Gammaproteobacteria</taxon>
        <taxon>Chromatiales</taxon>
        <taxon>Chromatiaceae</taxon>
        <taxon>Rheinheimera</taxon>
    </lineage>
</organism>
<dbReference type="InterPro" id="IPR021352">
    <property type="entry name" value="DUF2971"/>
</dbReference>
<comment type="caution">
    <text evidence="1">The sequence shown here is derived from an EMBL/GenBank/DDBJ whole genome shotgun (WGS) entry which is preliminary data.</text>
</comment>
<dbReference type="Proteomes" id="UP001257909">
    <property type="component" value="Unassembled WGS sequence"/>
</dbReference>
<dbReference type="Pfam" id="PF11185">
    <property type="entry name" value="DUF2971"/>
    <property type="match status" value="1"/>
</dbReference>
<gene>
    <name evidence="1" type="ORF">J2W69_002126</name>
</gene>
<keyword evidence="2" id="KW-1185">Reference proteome</keyword>
<evidence type="ECO:0000313" key="2">
    <source>
        <dbReference type="Proteomes" id="UP001257909"/>
    </source>
</evidence>
<protein>
    <recommendedName>
        <fullName evidence="3">DUF2971 domain-containing protein</fullName>
    </recommendedName>
</protein>
<accession>A0ABU1VZP8</accession>
<proteinExistence type="predicted"/>
<sequence>MSTTQEIFWYRFEPEPVGENINRIKALQNDKIWISDPNNFNDPLDLRLKIKSGNDWDNNEKLYLSVLEGFLKNESPNLDSPLLPSSTDIAQIFDDLIPSQYLVRLMNQRISTFGIQCFSRHWNSVLSWAHYSDGYRGYSIKYLAKEWTIATDNRGTCHFDNVIYVNQLPEISLAECIFAPHETLKRVLATKHADWAYESEVRIVHYKAKGQVTQMPNGLTISSLIVGAIATEETERLILNKALELNVKVEYASFVNGALQLTDKATWHKLKRSN</sequence>
<name>A0ABU1VZP8_9GAMM</name>
<reference evidence="1 2" key="1">
    <citation type="submission" date="2023-07" db="EMBL/GenBank/DDBJ databases">
        <title>Sorghum-associated microbial communities from plants grown in Nebraska, USA.</title>
        <authorList>
            <person name="Schachtman D."/>
        </authorList>
    </citation>
    <scope>NUCLEOTIDE SEQUENCE [LARGE SCALE GENOMIC DNA]</scope>
    <source>
        <strain evidence="1 2">4138</strain>
    </source>
</reference>